<organism evidence="2 3">
    <name type="scientific">Bacillus mycoides</name>
    <dbReference type="NCBI Taxonomy" id="1405"/>
    <lineage>
        <taxon>Bacteria</taxon>
        <taxon>Bacillati</taxon>
        <taxon>Bacillota</taxon>
        <taxon>Bacilli</taxon>
        <taxon>Bacillales</taxon>
        <taxon>Bacillaceae</taxon>
        <taxon>Bacillus</taxon>
        <taxon>Bacillus cereus group</taxon>
    </lineage>
</organism>
<dbReference type="Proteomes" id="UP000256530">
    <property type="component" value="Unassembled WGS sequence"/>
</dbReference>
<gene>
    <name evidence="2" type="ORF">DET55_102141</name>
</gene>
<protein>
    <submittedName>
        <fullName evidence="2">Uncharacterized protein</fullName>
    </submittedName>
</protein>
<comment type="caution">
    <text evidence="2">The sequence shown here is derived from an EMBL/GenBank/DDBJ whole genome shotgun (WGS) entry which is preliminary data.</text>
</comment>
<reference evidence="2 3" key="1">
    <citation type="submission" date="2018-08" db="EMBL/GenBank/DDBJ databases">
        <title>Freshwater and sediment microbial communities from various areas in North America, analyzing microbe dynamics in response to fracking.</title>
        <authorList>
            <person name="Lamendella R."/>
        </authorList>
    </citation>
    <scope>NUCLEOTIDE SEQUENCE [LARGE SCALE GENOMIC DNA]</scope>
    <source>
        <strain evidence="2 3">DB-1</strain>
    </source>
</reference>
<feature type="transmembrane region" description="Helical" evidence="1">
    <location>
        <begin position="46"/>
        <end position="64"/>
    </location>
</feature>
<keyword evidence="1" id="KW-1133">Transmembrane helix</keyword>
<dbReference type="EMBL" id="QTTY01000002">
    <property type="protein sequence ID" value="REF40769.1"/>
    <property type="molecule type" value="Genomic_DNA"/>
</dbReference>
<accession>A0A3D9VGZ2</accession>
<feature type="transmembrane region" description="Helical" evidence="1">
    <location>
        <begin position="20"/>
        <end position="39"/>
    </location>
</feature>
<keyword evidence="1" id="KW-0472">Membrane</keyword>
<evidence type="ECO:0000256" key="1">
    <source>
        <dbReference type="SAM" id="Phobius"/>
    </source>
</evidence>
<sequence>MDIIKIEVLKPVFDQLAMQLALILFIPLLIALLGVAILNKCNVPRAFIPYGTVAMFLFSVYKMYELFYM</sequence>
<evidence type="ECO:0000313" key="3">
    <source>
        <dbReference type="Proteomes" id="UP000256530"/>
    </source>
</evidence>
<dbReference type="RefSeq" id="WP_113935672.1">
    <property type="nucleotide sequence ID" value="NZ_QTTY01000002.1"/>
</dbReference>
<proteinExistence type="predicted"/>
<dbReference type="AlphaFoldDB" id="A0A3D9VGZ2"/>
<name>A0A3D9VGZ2_BACMY</name>
<evidence type="ECO:0000313" key="2">
    <source>
        <dbReference type="EMBL" id="REF40769.1"/>
    </source>
</evidence>
<keyword evidence="1" id="KW-0812">Transmembrane</keyword>